<keyword evidence="6 7" id="KW-0472">Membrane</keyword>
<feature type="transmembrane region" description="Helical" evidence="7">
    <location>
        <begin position="154"/>
        <end position="173"/>
    </location>
</feature>
<feature type="domain" description="Major facilitator superfamily (MFS) profile" evidence="8">
    <location>
        <begin position="1"/>
        <end position="183"/>
    </location>
</feature>
<evidence type="ECO:0000256" key="7">
    <source>
        <dbReference type="SAM" id="Phobius"/>
    </source>
</evidence>
<proteinExistence type="predicted"/>
<dbReference type="PANTHER" id="PTHR43414">
    <property type="entry name" value="MULTIDRUG RESISTANCE PROTEIN MDTG"/>
    <property type="match status" value="1"/>
</dbReference>
<dbReference type="Proteomes" id="UP001172055">
    <property type="component" value="Unassembled WGS sequence"/>
</dbReference>
<dbReference type="InterPro" id="IPR036259">
    <property type="entry name" value="MFS_trans_sf"/>
</dbReference>
<evidence type="ECO:0000256" key="6">
    <source>
        <dbReference type="ARBA" id="ARBA00023136"/>
    </source>
</evidence>
<protein>
    <submittedName>
        <fullName evidence="9">MFS transporter</fullName>
    </submittedName>
</protein>
<keyword evidence="2" id="KW-0813">Transport</keyword>
<dbReference type="RefSeq" id="WP_300984481.1">
    <property type="nucleotide sequence ID" value="NZ_CP129236.1"/>
</dbReference>
<dbReference type="Gene3D" id="1.20.1250.20">
    <property type="entry name" value="MFS general substrate transporter like domains"/>
    <property type="match status" value="1"/>
</dbReference>
<sequence length="183" mass="20276">MNFKRFILYQGAVGMAAGMIFPFYILLLKDIGNSYSQFGWAYGLFALTAALSFPVIGKLADRIGDKWLMLVYSWGMALLLLVFPLAFEIWHVYVLQIAMGLLGAVQKNTEKTVLARTVKKETAGKEIGTYHVWTSIGISLAVIATGYLVDFLTIGSIFYIASLVFAWSGFHIMKIEDVPSAAK</sequence>
<evidence type="ECO:0000256" key="2">
    <source>
        <dbReference type="ARBA" id="ARBA00022448"/>
    </source>
</evidence>
<comment type="subcellular location">
    <subcellularLocation>
        <location evidence="1">Cell membrane</location>
        <topology evidence="1">Multi-pass membrane protein</topology>
    </subcellularLocation>
</comment>
<dbReference type="EMBL" id="JAUJWV010000001">
    <property type="protein sequence ID" value="MDN7240818.1"/>
    <property type="molecule type" value="Genomic_DNA"/>
</dbReference>
<gene>
    <name evidence="9" type="ORF">QWY14_03405</name>
</gene>
<evidence type="ECO:0000256" key="4">
    <source>
        <dbReference type="ARBA" id="ARBA00022692"/>
    </source>
</evidence>
<feature type="transmembrane region" description="Helical" evidence="7">
    <location>
        <begin position="127"/>
        <end position="148"/>
    </location>
</feature>
<keyword evidence="4 7" id="KW-0812">Transmembrane</keyword>
<keyword evidence="10" id="KW-1185">Reference proteome</keyword>
<accession>A0ABT8MZA6</accession>
<feature type="transmembrane region" description="Helical" evidence="7">
    <location>
        <begin position="7"/>
        <end position="27"/>
    </location>
</feature>
<comment type="caution">
    <text evidence="9">The sequence shown here is derived from an EMBL/GenBank/DDBJ whole genome shotgun (WGS) entry which is preliminary data.</text>
</comment>
<evidence type="ECO:0000313" key="9">
    <source>
        <dbReference type="EMBL" id="MDN7240818.1"/>
    </source>
</evidence>
<keyword evidence="3" id="KW-1003">Cell membrane</keyword>
<feature type="transmembrane region" description="Helical" evidence="7">
    <location>
        <begin position="67"/>
        <end position="83"/>
    </location>
</feature>
<evidence type="ECO:0000256" key="5">
    <source>
        <dbReference type="ARBA" id="ARBA00022989"/>
    </source>
</evidence>
<evidence type="ECO:0000259" key="8">
    <source>
        <dbReference type="PROSITE" id="PS50850"/>
    </source>
</evidence>
<dbReference type="InterPro" id="IPR011701">
    <property type="entry name" value="MFS"/>
</dbReference>
<feature type="transmembrane region" description="Helical" evidence="7">
    <location>
        <begin position="39"/>
        <end position="60"/>
    </location>
</feature>
<organism evidence="9 10">
    <name type="scientific">Planococcus shixiaomingii</name>
    <dbReference type="NCBI Taxonomy" id="3058393"/>
    <lineage>
        <taxon>Bacteria</taxon>
        <taxon>Bacillati</taxon>
        <taxon>Bacillota</taxon>
        <taxon>Bacilli</taxon>
        <taxon>Bacillales</taxon>
        <taxon>Caryophanaceae</taxon>
        <taxon>Planococcus</taxon>
    </lineage>
</organism>
<dbReference type="Pfam" id="PF07690">
    <property type="entry name" value="MFS_1"/>
    <property type="match status" value="1"/>
</dbReference>
<dbReference type="InterPro" id="IPR020846">
    <property type="entry name" value="MFS_dom"/>
</dbReference>
<dbReference type="PANTHER" id="PTHR43414:SF6">
    <property type="entry name" value="MULTIDRUG RESISTANCE PROTEIN MDTG"/>
    <property type="match status" value="1"/>
</dbReference>
<evidence type="ECO:0000256" key="1">
    <source>
        <dbReference type="ARBA" id="ARBA00004651"/>
    </source>
</evidence>
<dbReference type="PROSITE" id="PS50850">
    <property type="entry name" value="MFS"/>
    <property type="match status" value="1"/>
</dbReference>
<dbReference type="SUPFAM" id="SSF103473">
    <property type="entry name" value="MFS general substrate transporter"/>
    <property type="match status" value="1"/>
</dbReference>
<evidence type="ECO:0000313" key="10">
    <source>
        <dbReference type="Proteomes" id="UP001172055"/>
    </source>
</evidence>
<reference evidence="9 10" key="1">
    <citation type="submission" date="2023-06" db="EMBL/GenBank/DDBJ databases">
        <title>Novel species in genus Planococcus.</title>
        <authorList>
            <person name="Ning S."/>
        </authorList>
    </citation>
    <scope>NUCLEOTIDE SEQUENCE [LARGE SCALE GENOMIC DNA]</scope>
    <source>
        <strain evidence="9 10">N028</strain>
    </source>
</reference>
<name>A0ABT8MZA6_9BACL</name>
<evidence type="ECO:0000256" key="3">
    <source>
        <dbReference type="ARBA" id="ARBA00022475"/>
    </source>
</evidence>
<keyword evidence="5 7" id="KW-1133">Transmembrane helix</keyword>